<organism evidence="2 3">
    <name type="scientific">Brassica cretica</name>
    <name type="common">Mustard</name>
    <dbReference type="NCBI Taxonomy" id="69181"/>
    <lineage>
        <taxon>Eukaryota</taxon>
        <taxon>Viridiplantae</taxon>
        <taxon>Streptophyta</taxon>
        <taxon>Embryophyta</taxon>
        <taxon>Tracheophyta</taxon>
        <taxon>Spermatophyta</taxon>
        <taxon>Magnoliopsida</taxon>
        <taxon>eudicotyledons</taxon>
        <taxon>Gunneridae</taxon>
        <taxon>Pentapetalae</taxon>
        <taxon>rosids</taxon>
        <taxon>malvids</taxon>
        <taxon>Brassicales</taxon>
        <taxon>Brassicaceae</taxon>
        <taxon>Brassiceae</taxon>
        <taxon>Brassica</taxon>
    </lineage>
</organism>
<evidence type="ECO:0000256" key="1">
    <source>
        <dbReference type="SAM" id="MobiDB-lite"/>
    </source>
</evidence>
<dbReference type="Proteomes" id="UP000712600">
    <property type="component" value="Unassembled WGS sequence"/>
</dbReference>
<dbReference type="EMBL" id="QGKX02000996">
    <property type="protein sequence ID" value="KAF3557289.1"/>
    <property type="molecule type" value="Genomic_DNA"/>
</dbReference>
<accession>A0A8S9R2Z1</accession>
<evidence type="ECO:0000313" key="3">
    <source>
        <dbReference type="Proteomes" id="UP000712600"/>
    </source>
</evidence>
<protein>
    <submittedName>
        <fullName evidence="2">Uncharacterized protein</fullName>
    </submittedName>
</protein>
<gene>
    <name evidence="2" type="ORF">F2Q69_00015071</name>
</gene>
<sequence length="92" mass="10568">MGHEQNTKVLSLSLYETLAHVSHSLFSKAISHLHRSASFYDDFWRVYDAPSTHESPCNNKILEELNPTSDQNTLHDREAEPTNLDRFGKNLI</sequence>
<name>A0A8S9R2Z1_BRACR</name>
<reference evidence="2" key="1">
    <citation type="submission" date="2019-12" db="EMBL/GenBank/DDBJ databases">
        <title>Genome sequencing and annotation of Brassica cretica.</title>
        <authorList>
            <person name="Studholme D.J."/>
            <person name="Sarris P."/>
        </authorList>
    </citation>
    <scope>NUCLEOTIDE SEQUENCE</scope>
    <source>
        <strain evidence="2">PFS-109/04</strain>
        <tissue evidence="2">Leaf</tissue>
    </source>
</reference>
<proteinExistence type="predicted"/>
<comment type="caution">
    <text evidence="2">The sequence shown here is derived from an EMBL/GenBank/DDBJ whole genome shotgun (WGS) entry which is preliminary data.</text>
</comment>
<dbReference type="AlphaFoldDB" id="A0A8S9R2Z1"/>
<feature type="region of interest" description="Disordered" evidence="1">
    <location>
        <begin position="67"/>
        <end position="92"/>
    </location>
</feature>
<evidence type="ECO:0000313" key="2">
    <source>
        <dbReference type="EMBL" id="KAF3557289.1"/>
    </source>
</evidence>